<evidence type="ECO:0000256" key="1">
    <source>
        <dbReference type="ARBA" id="ARBA00010213"/>
    </source>
</evidence>
<proteinExistence type="inferred from homology"/>
<dbReference type="Proteomes" id="UP000625711">
    <property type="component" value="Unassembled WGS sequence"/>
</dbReference>
<feature type="region of interest" description="Disordered" evidence="2">
    <location>
        <begin position="378"/>
        <end position="482"/>
    </location>
</feature>
<evidence type="ECO:0000256" key="2">
    <source>
        <dbReference type="SAM" id="MobiDB-lite"/>
    </source>
</evidence>
<keyword evidence="3" id="KW-0732">Signal</keyword>
<dbReference type="InterPro" id="IPR004963">
    <property type="entry name" value="PAE/NOTUM"/>
</dbReference>
<dbReference type="PANTHER" id="PTHR21562">
    <property type="entry name" value="NOTUM-RELATED"/>
    <property type="match status" value="1"/>
</dbReference>
<protein>
    <recommendedName>
        <fullName evidence="6">Palmitoleoyl-protein carboxylesterase NOTUM</fullName>
    </recommendedName>
</protein>
<feature type="compositionally biased region" description="Low complexity" evidence="2">
    <location>
        <begin position="460"/>
        <end position="471"/>
    </location>
</feature>
<organism evidence="4 5">
    <name type="scientific">Rhynchophorus ferrugineus</name>
    <name type="common">Red palm weevil</name>
    <name type="synonym">Curculio ferrugineus</name>
    <dbReference type="NCBI Taxonomy" id="354439"/>
    <lineage>
        <taxon>Eukaryota</taxon>
        <taxon>Metazoa</taxon>
        <taxon>Ecdysozoa</taxon>
        <taxon>Arthropoda</taxon>
        <taxon>Hexapoda</taxon>
        <taxon>Insecta</taxon>
        <taxon>Pterygota</taxon>
        <taxon>Neoptera</taxon>
        <taxon>Endopterygota</taxon>
        <taxon>Coleoptera</taxon>
        <taxon>Polyphaga</taxon>
        <taxon>Cucujiformia</taxon>
        <taxon>Curculionidae</taxon>
        <taxon>Dryophthorinae</taxon>
        <taxon>Rhynchophorus</taxon>
    </lineage>
</organism>
<feature type="compositionally biased region" description="Basic residues" evidence="2">
    <location>
        <begin position="424"/>
        <end position="445"/>
    </location>
</feature>
<sequence>MRVVAQIISLWLGVSVAMSYVSGTPTVLHHPIFTNSIQRVVSNQNSTGSEAKPLKKVFLSNRTITCNDGSQAGFYLRKSSNTKTWIIFLEGGWYCHDVITCRNRWLKQRHYMTSSNWPETRDVGGILSSNIKENPHWWDANHVFVPYCSSDSWSGTRKSDKQGIQFSFMGSLIVQQVIKDLVPLGLENSTDLLFAGSSAGGTGVMINLDSVHELLHDKLHLKQILVKGITDSGWFLDRTPYVPTLKLAVEAIRQGIEFWAGKVPRRCKESYKDEPWRCYFGYRLYPTLKTPLFVFQWLFDEAQMDVDNVGTPVTKQQWDYVHKMGDALRHSLKSVSAVFAPSCISHSVLTKKDWQEVKIDDISVADALNCWVSKTNRKRIKRRKNQKKMKQQLRKQQALQKSEHGERSNGSPKYGQKQNDKSEKKRRRKEKKQKERKRKQSHHSRSKEAPKNRTKNSIVTNSISNNRTRNTVPKGQKGTRDKHCAHRRLEKCSWPQCNRSCPKLQNPLTGEEMDFIELLKSFGLDMGSVASALGIDIRTLNNMDQRDLHNLLTQHTG</sequence>
<feature type="chain" id="PRO_5032961144" description="Palmitoleoyl-protein carboxylesterase NOTUM" evidence="3">
    <location>
        <begin position="24"/>
        <end position="557"/>
    </location>
</feature>
<name>A0A834IV16_RHYFE</name>
<feature type="signal peptide" evidence="3">
    <location>
        <begin position="1"/>
        <end position="23"/>
    </location>
</feature>
<dbReference type="EMBL" id="JAACXV010000051">
    <property type="protein sequence ID" value="KAF7285573.1"/>
    <property type="molecule type" value="Genomic_DNA"/>
</dbReference>
<evidence type="ECO:0008006" key="6">
    <source>
        <dbReference type="Google" id="ProtNLM"/>
    </source>
</evidence>
<keyword evidence="5" id="KW-1185">Reference proteome</keyword>
<comment type="similarity">
    <text evidence="1">Belongs to the pectinacetylesterase family. Notum subfamily.</text>
</comment>
<comment type="caution">
    <text evidence="4">The sequence shown here is derived from an EMBL/GenBank/DDBJ whole genome shotgun (WGS) entry which is preliminary data.</text>
</comment>
<evidence type="ECO:0000256" key="3">
    <source>
        <dbReference type="SAM" id="SignalP"/>
    </source>
</evidence>
<dbReference type="GO" id="GO:0016787">
    <property type="term" value="F:hydrolase activity"/>
    <property type="evidence" value="ECO:0007669"/>
    <property type="project" value="InterPro"/>
</dbReference>
<feature type="compositionally biased region" description="Basic residues" evidence="2">
    <location>
        <begin position="378"/>
        <end position="393"/>
    </location>
</feature>
<dbReference type="Pfam" id="PF03283">
    <property type="entry name" value="PAE"/>
    <property type="match status" value="1"/>
</dbReference>
<dbReference type="PANTHER" id="PTHR21562:SF122">
    <property type="entry name" value="PALMITOLEOYL-PROTEIN CARBOXYLESTERASE NOTUM"/>
    <property type="match status" value="1"/>
</dbReference>
<evidence type="ECO:0000313" key="4">
    <source>
        <dbReference type="EMBL" id="KAF7285573.1"/>
    </source>
</evidence>
<dbReference type="AlphaFoldDB" id="A0A834IV16"/>
<reference evidence="4" key="1">
    <citation type="submission" date="2020-08" db="EMBL/GenBank/DDBJ databases">
        <title>Genome sequencing and assembly of the red palm weevil Rhynchophorus ferrugineus.</title>
        <authorList>
            <person name="Dias G.B."/>
            <person name="Bergman C.M."/>
            <person name="Manee M."/>
        </authorList>
    </citation>
    <scope>NUCLEOTIDE SEQUENCE</scope>
    <source>
        <strain evidence="4">AA-2017</strain>
        <tissue evidence="4">Whole larva</tissue>
    </source>
</reference>
<gene>
    <name evidence="4" type="ORF">GWI33_010482</name>
</gene>
<evidence type="ECO:0000313" key="5">
    <source>
        <dbReference type="Proteomes" id="UP000625711"/>
    </source>
</evidence>
<accession>A0A834IV16</accession>
<dbReference type="OrthoDB" id="2015280at2759"/>